<name>A0A0R1JPV4_9LACO</name>
<sequence length="103" mass="10901">MKNRILHRVSVGIAAVGIVLVLVWTWWMRTPAGAVRNEILITGHPVLAATCHPSYDHAASVSAHAKIWTLANGEGYVTGDGSAPVSRFKISGGAVGYSARPQP</sequence>
<keyword evidence="3" id="KW-1185">Reference proteome</keyword>
<dbReference type="PATRIC" id="fig|1291734.4.peg.483"/>
<keyword evidence="1" id="KW-1133">Transmembrane helix</keyword>
<dbReference type="EMBL" id="AZDJ01000032">
    <property type="protein sequence ID" value="KRK70404.1"/>
    <property type="molecule type" value="Genomic_DNA"/>
</dbReference>
<dbReference type="AlphaFoldDB" id="A0A0R1JPV4"/>
<protein>
    <submittedName>
        <fullName evidence="2">Uncharacterized protein</fullName>
    </submittedName>
</protein>
<proteinExistence type="predicted"/>
<keyword evidence="1" id="KW-0812">Transmembrane</keyword>
<accession>A0A0R1JPV4</accession>
<evidence type="ECO:0000313" key="2">
    <source>
        <dbReference type="EMBL" id="KRK70404.1"/>
    </source>
</evidence>
<dbReference type="STRING" id="1291734.FD02_GL000469"/>
<dbReference type="Proteomes" id="UP000051804">
    <property type="component" value="Unassembled WGS sequence"/>
</dbReference>
<dbReference type="RefSeq" id="WP_054721460.1">
    <property type="nucleotide sequence ID" value="NZ_AZDJ01000032.1"/>
</dbReference>
<comment type="caution">
    <text evidence="2">The sequence shown here is derived from an EMBL/GenBank/DDBJ whole genome shotgun (WGS) entry which is preliminary data.</text>
</comment>
<evidence type="ECO:0000256" key="1">
    <source>
        <dbReference type="SAM" id="Phobius"/>
    </source>
</evidence>
<keyword evidence="1" id="KW-0472">Membrane</keyword>
<feature type="transmembrane region" description="Helical" evidence="1">
    <location>
        <begin position="9"/>
        <end position="27"/>
    </location>
</feature>
<reference evidence="2 3" key="1">
    <citation type="journal article" date="2015" name="Genome Announc.">
        <title>Expanding the biotechnology potential of lactobacilli through comparative genomics of 213 strains and associated genera.</title>
        <authorList>
            <person name="Sun Z."/>
            <person name="Harris H.M."/>
            <person name="McCann A."/>
            <person name="Guo C."/>
            <person name="Argimon S."/>
            <person name="Zhang W."/>
            <person name="Yang X."/>
            <person name="Jeffery I.B."/>
            <person name="Cooney J.C."/>
            <person name="Kagawa T.F."/>
            <person name="Liu W."/>
            <person name="Song Y."/>
            <person name="Salvetti E."/>
            <person name="Wrobel A."/>
            <person name="Rasinkangas P."/>
            <person name="Parkhill J."/>
            <person name="Rea M.C."/>
            <person name="O'Sullivan O."/>
            <person name="Ritari J."/>
            <person name="Douillard F.P."/>
            <person name="Paul Ross R."/>
            <person name="Yang R."/>
            <person name="Briner A.E."/>
            <person name="Felis G.E."/>
            <person name="de Vos W.M."/>
            <person name="Barrangou R."/>
            <person name="Klaenhammer T.R."/>
            <person name="Caufield P.W."/>
            <person name="Cui Y."/>
            <person name="Zhang H."/>
            <person name="O'Toole P.W."/>
        </authorList>
    </citation>
    <scope>NUCLEOTIDE SEQUENCE [LARGE SCALE GENOMIC DNA]</scope>
    <source>
        <strain evidence="2 3">JCM 17158</strain>
    </source>
</reference>
<gene>
    <name evidence="2" type="ORF">FD02_GL000469</name>
</gene>
<organism evidence="2 3">
    <name type="scientific">Lacticaseibacillus nasuensis JCM 17158</name>
    <dbReference type="NCBI Taxonomy" id="1291734"/>
    <lineage>
        <taxon>Bacteria</taxon>
        <taxon>Bacillati</taxon>
        <taxon>Bacillota</taxon>
        <taxon>Bacilli</taxon>
        <taxon>Lactobacillales</taxon>
        <taxon>Lactobacillaceae</taxon>
        <taxon>Lacticaseibacillus</taxon>
    </lineage>
</organism>
<evidence type="ECO:0000313" key="3">
    <source>
        <dbReference type="Proteomes" id="UP000051804"/>
    </source>
</evidence>